<dbReference type="Proteomes" id="UP000632498">
    <property type="component" value="Unassembled WGS sequence"/>
</dbReference>
<dbReference type="EMBL" id="BMHV01000004">
    <property type="protein sequence ID" value="GGF57135.1"/>
    <property type="molecule type" value="Genomic_DNA"/>
</dbReference>
<evidence type="ECO:0000313" key="2">
    <source>
        <dbReference type="Proteomes" id="UP000632498"/>
    </source>
</evidence>
<dbReference type="AlphaFoldDB" id="A0A917FA83"/>
<organism evidence="1 2">
    <name type="scientific">Terasakiella brassicae</name>
    <dbReference type="NCBI Taxonomy" id="1634917"/>
    <lineage>
        <taxon>Bacteria</taxon>
        <taxon>Pseudomonadati</taxon>
        <taxon>Pseudomonadota</taxon>
        <taxon>Alphaproteobacteria</taxon>
        <taxon>Rhodospirillales</taxon>
        <taxon>Terasakiellaceae</taxon>
        <taxon>Terasakiella</taxon>
    </lineage>
</organism>
<dbReference type="RefSeq" id="WP_156950671.1">
    <property type="nucleotide sequence ID" value="NZ_BMHV01000004.1"/>
</dbReference>
<reference evidence="1" key="2">
    <citation type="submission" date="2020-09" db="EMBL/GenBank/DDBJ databases">
        <authorList>
            <person name="Sun Q."/>
            <person name="Zhou Y."/>
        </authorList>
    </citation>
    <scope>NUCLEOTIDE SEQUENCE</scope>
    <source>
        <strain evidence="1">CGMCC 1.15254</strain>
    </source>
</reference>
<proteinExistence type="predicted"/>
<gene>
    <name evidence="1" type="ORF">GCM10011332_08230</name>
</gene>
<accession>A0A917FA83</accession>
<evidence type="ECO:0000313" key="1">
    <source>
        <dbReference type="EMBL" id="GGF57135.1"/>
    </source>
</evidence>
<protein>
    <submittedName>
        <fullName evidence="1">Uncharacterized protein</fullName>
    </submittedName>
</protein>
<reference evidence="1" key="1">
    <citation type="journal article" date="2014" name="Int. J. Syst. Evol. Microbiol.">
        <title>Complete genome sequence of Corynebacterium casei LMG S-19264T (=DSM 44701T), isolated from a smear-ripened cheese.</title>
        <authorList>
            <consortium name="US DOE Joint Genome Institute (JGI-PGF)"/>
            <person name="Walter F."/>
            <person name="Albersmeier A."/>
            <person name="Kalinowski J."/>
            <person name="Ruckert C."/>
        </authorList>
    </citation>
    <scope>NUCLEOTIDE SEQUENCE</scope>
    <source>
        <strain evidence="1">CGMCC 1.15254</strain>
    </source>
</reference>
<name>A0A917FA83_9PROT</name>
<keyword evidence="2" id="KW-1185">Reference proteome</keyword>
<sequence>MRLCDFAISNTPYQCADFLYTVPVKVRGNTMPTAGDLVIDQMKMTIEGHVLGNATFEHCYKNLDGGMQSAFIHGCGVIAVFGKTLTDALERIGQNPLVSVRCTDFVDILLDVEIMLDGNVIAVDLETAEISSTDHGADWNLSV</sequence>
<comment type="caution">
    <text evidence="1">The sequence shown here is derived from an EMBL/GenBank/DDBJ whole genome shotgun (WGS) entry which is preliminary data.</text>
</comment>